<protein>
    <recommendedName>
        <fullName evidence="3">HTH cro/C1-type domain-containing protein</fullName>
    </recommendedName>
</protein>
<dbReference type="GO" id="GO:0003677">
    <property type="term" value="F:DNA binding"/>
    <property type="evidence" value="ECO:0007669"/>
    <property type="project" value="InterPro"/>
</dbReference>
<gene>
    <name evidence="4" type="ORF">A2110_00455</name>
</gene>
<proteinExistence type="inferred from homology"/>
<accession>A0A1F6BL75</accession>
<dbReference type="Gene3D" id="1.10.10.2910">
    <property type="match status" value="1"/>
</dbReference>
<dbReference type="Proteomes" id="UP000176273">
    <property type="component" value="Unassembled WGS sequence"/>
</dbReference>
<name>A0A1F6BL75_9BACT</name>
<dbReference type="EMBL" id="MFKH01000006">
    <property type="protein sequence ID" value="OGG37603.1"/>
    <property type="molecule type" value="Genomic_DNA"/>
</dbReference>
<reference evidence="4 5" key="1">
    <citation type="journal article" date="2016" name="Nat. Commun.">
        <title>Thousands of microbial genomes shed light on interconnected biogeochemical processes in an aquifer system.</title>
        <authorList>
            <person name="Anantharaman K."/>
            <person name="Brown C.T."/>
            <person name="Hug L.A."/>
            <person name="Sharon I."/>
            <person name="Castelle C.J."/>
            <person name="Probst A.J."/>
            <person name="Thomas B.C."/>
            <person name="Singh A."/>
            <person name="Wilkins M.J."/>
            <person name="Karaoz U."/>
            <person name="Brodie E.L."/>
            <person name="Williams K.H."/>
            <person name="Hubbard S.S."/>
            <person name="Banfield J.F."/>
        </authorList>
    </citation>
    <scope>NUCLEOTIDE SEQUENCE [LARGE SCALE GENOMIC DNA]</scope>
</reference>
<dbReference type="InterPro" id="IPR052345">
    <property type="entry name" value="Rad_response_metalloprotease"/>
</dbReference>
<evidence type="ECO:0000259" key="3">
    <source>
        <dbReference type="SMART" id="SM00530"/>
    </source>
</evidence>
<dbReference type="InterPro" id="IPR010359">
    <property type="entry name" value="IrrE_HExxH"/>
</dbReference>
<dbReference type="PANTHER" id="PTHR43236:SF2">
    <property type="entry name" value="BLL0069 PROTEIN"/>
    <property type="match status" value="1"/>
</dbReference>
<evidence type="ECO:0000256" key="1">
    <source>
        <dbReference type="ARBA" id="ARBA00007227"/>
    </source>
</evidence>
<dbReference type="Pfam" id="PF06114">
    <property type="entry name" value="Peptidase_M78"/>
    <property type="match status" value="1"/>
</dbReference>
<dbReference type="AlphaFoldDB" id="A0A1F6BL75"/>
<comment type="similarity">
    <text evidence="1">Belongs to the short-chain fatty acyl-CoA assimilation regulator (ScfR) family.</text>
</comment>
<sequence>MSTVHSINRENLRIARENMGLDAKSASKKISQSSKNLVVEWENGGLLPSWSQVEKLAKLYNVPELLFFSNELLQKNKMIPDYRVGINDENDEQVKKLINLVISRQKWLEKFLKSEGYTKNRLQGSGSNIRTPKELARFISEKLGINLSDIKELTRRKDALNYLIEKAESRGIFVGKTVSYHRLEADNLRGLFISNDYCPFIVLNRRDALSAQIFSFVHELAHFFRKSDAVSNSLEFRSTVRNVSPEEIFCNKVAVELLLPEQDFTKDFYSKTDIVSISETCKVSQLSIFYRLKELEKIRLEIQDELEKQIRRETEENLRVKAEKDKAREGGNYTNSMKNSNGSLFNRIIHASYLENKIGYVEASNLLRFSPEMI</sequence>
<keyword evidence="2" id="KW-0175">Coiled coil</keyword>
<evidence type="ECO:0000313" key="4">
    <source>
        <dbReference type="EMBL" id="OGG37603.1"/>
    </source>
</evidence>
<dbReference type="PANTHER" id="PTHR43236">
    <property type="entry name" value="ANTITOXIN HIGA1"/>
    <property type="match status" value="1"/>
</dbReference>
<evidence type="ECO:0000313" key="5">
    <source>
        <dbReference type="Proteomes" id="UP000176273"/>
    </source>
</evidence>
<dbReference type="CDD" id="cd00093">
    <property type="entry name" value="HTH_XRE"/>
    <property type="match status" value="1"/>
</dbReference>
<organism evidence="4 5">
    <name type="scientific">Candidatus Jorgensenbacteria bacterium GWA1_54_12</name>
    <dbReference type="NCBI Taxonomy" id="1798468"/>
    <lineage>
        <taxon>Bacteria</taxon>
        <taxon>Candidatus Joergenseniibacteriota</taxon>
    </lineage>
</organism>
<dbReference type="STRING" id="1798468.A2110_00455"/>
<dbReference type="SMART" id="SM00530">
    <property type="entry name" value="HTH_XRE"/>
    <property type="match status" value="1"/>
</dbReference>
<dbReference type="SUPFAM" id="SSF47413">
    <property type="entry name" value="lambda repressor-like DNA-binding domains"/>
    <property type="match status" value="1"/>
</dbReference>
<dbReference type="Gene3D" id="1.10.260.40">
    <property type="entry name" value="lambda repressor-like DNA-binding domains"/>
    <property type="match status" value="1"/>
</dbReference>
<evidence type="ECO:0000256" key="2">
    <source>
        <dbReference type="SAM" id="Coils"/>
    </source>
</evidence>
<dbReference type="InterPro" id="IPR010982">
    <property type="entry name" value="Lambda_DNA-bd_dom_sf"/>
</dbReference>
<dbReference type="InterPro" id="IPR001387">
    <property type="entry name" value="Cro/C1-type_HTH"/>
</dbReference>
<comment type="caution">
    <text evidence="4">The sequence shown here is derived from an EMBL/GenBank/DDBJ whole genome shotgun (WGS) entry which is preliminary data.</text>
</comment>
<feature type="domain" description="HTH cro/C1-type" evidence="3">
    <location>
        <begin position="11"/>
        <end position="67"/>
    </location>
</feature>
<feature type="coiled-coil region" evidence="2">
    <location>
        <begin position="292"/>
        <end position="323"/>
    </location>
</feature>